<dbReference type="Pfam" id="PF13458">
    <property type="entry name" value="Peripla_BP_6"/>
    <property type="match status" value="1"/>
</dbReference>
<dbReference type="AlphaFoldDB" id="A0A4R7UUW7"/>
<evidence type="ECO:0000256" key="2">
    <source>
        <dbReference type="ARBA" id="ARBA00022729"/>
    </source>
</evidence>
<dbReference type="EMBL" id="SOCP01000025">
    <property type="protein sequence ID" value="TDV39712.1"/>
    <property type="molecule type" value="Genomic_DNA"/>
</dbReference>
<dbReference type="InterPro" id="IPR028081">
    <property type="entry name" value="Leu-bd"/>
</dbReference>
<proteinExistence type="inferred from homology"/>
<dbReference type="InterPro" id="IPR028082">
    <property type="entry name" value="Peripla_BP_I"/>
</dbReference>
<accession>A0A4R7UUW7</accession>
<evidence type="ECO:0000256" key="1">
    <source>
        <dbReference type="ARBA" id="ARBA00010062"/>
    </source>
</evidence>
<feature type="domain" description="Leucine-binding protein" evidence="4">
    <location>
        <begin position="39"/>
        <end position="389"/>
    </location>
</feature>
<comment type="caution">
    <text evidence="5">The sequence shown here is derived from an EMBL/GenBank/DDBJ whole genome shotgun (WGS) entry which is preliminary data.</text>
</comment>
<sequence length="418" mass="43365">MVQRVLPGRVLAAVTVVAVLGVPACTVADAGPGAPDVTEIRIGTPLPLSGPNAALGKDALRAAQLAAEVVNNGLPGLTLPPAGEKGVPNLGHAKLAIVSADTQGSAETGASVVDDLVNGKGVDILAGGLDSEVTSAEAQAAERLRVPFVASVSSSPDLTQQGLKWFFRTGPTDITYAQPFFGLLADEKAATIALLYTNDAFGSEAANVARSLAQANGRLVVADVPFDPSATDLVPQLRNIQGARPDAVLVAADAPATTLFAAAAAQLDYLPPAVLASGAGFADSGADLDGMSRRVAWSEDLGSRNPAAKLVADEYEKRYHAPFTENAAQVFTTIMAVARAFDDAGSVEPDAVRAALVALDIPGRDTIMPWDGIRFDDRHQNTGARAVVEQRLNGQWKVVYPKDVRAREIVWPAAEARG</sequence>
<gene>
    <name evidence="5" type="ORF">CLV71_12524</name>
</gene>
<reference evidence="5 6" key="1">
    <citation type="submission" date="2019-03" db="EMBL/GenBank/DDBJ databases">
        <title>Genomic Encyclopedia of Archaeal and Bacterial Type Strains, Phase II (KMG-II): from individual species to whole genera.</title>
        <authorList>
            <person name="Goeker M."/>
        </authorList>
    </citation>
    <scope>NUCLEOTIDE SEQUENCE [LARGE SCALE GENOMIC DNA]</scope>
    <source>
        <strain evidence="5 6">DSM 45499</strain>
    </source>
</reference>
<dbReference type="CDD" id="cd06340">
    <property type="entry name" value="PBP1_ABC_ligand_binding-like"/>
    <property type="match status" value="1"/>
</dbReference>
<dbReference type="PANTHER" id="PTHR30483:SF37">
    <property type="entry name" value="ABC TRANSPORTER SUBSTRATE-BINDING PROTEIN"/>
    <property type="match status" value="1"/>
</dbReference>
<protein>
    <submittedName>
        <fullName evidence="5">Amino acid/amide ABC transporter substrate-binding protein (HAAT family)</fullName>
    </submittedName>
</protein>
<comment type="similarity">
    <text evidence="1">Belongs to the leucine-binding protein family.</text>
</comment>
<dbReference type="Proteomes" id="UP000294927">
    <property type="component" value="Unassembled WGS sequence"/>
</dbReference>
<dbReference type="RefSeq" id="WP_166664483.1">
    <property type="nucleotide sequence ID" value="NZ_SOCP01000025.1"/>
</dbReference>
<dbReference type="InterPro" id="IPR051010">
    <property type="entry name" value="BCAA_transport"/>
</dbReference>
<dbReference type="SUPFAM" id="SSF53822">
    <property type="entry name" value="Periplasmic binding protein-like I"/>
    <property type="match status" value="1"/>
</dbReference>
<evidence type="ECO:0000313" key="6">
    <source>
        <dbReference type="Proteomes" id="UP000294927"/>
    </source>
</evidence>
<evidence type="ECO:0000313" key="5">
    <source>
        <dbReference type="EMBL" id="TDV39712.1"/>
    </source>
</evidence>
<dbReference type="Gene3D" id="3.40.50.2300">
    <property type="match status" value="2"/>
</dbReference>
<keyword evidence="2 3" id="KW-0732">Signal</keyword>
<evidence type="ECO:0000256" key="3">
    <source>
        <dbReference type="SAM" id="SignalP"/>
    </source>
</evidence>
<evidence type="ECO:0000259" key="4">
    <source>
        <dbReference type="Pfam" id="PF13458"/>
    </source>
</evidence>
<name>A0A4R7UUW7_9PSEU</name>
<organism evidence="5 6">
    <name type="scientific">Actinophytocola oryzae</name>
    <dbReference type="NCBI Taxonomy" id="502181"/>
    <lineage>
        <taxon>Bacteria</taxon>
        <taxon>Bacillati</taxon>
        <taxon>Actinomycetota</taxon>
        <taxon>Actinomycetes</taxon>
        <taxon>Pseudonocardiales</taxon>
        <taxon>Pseudonocardiaceae</taxon>
    </lineage>
</organism>
<feature type="signal peptide" evidence="3">
    <location>
        <begin position="1"/>
        <end position="30"/>
    </location>
</feature>
<dbReference type="PANTHER" id="PTHR30483">
    <property type="entry name" value="LEUCINE-SPECIFIC-BINDING PROTEIN"/>
    <property type="match status" value="1"/>
</dbReference>
<keyword evidence="6" id="KW-1185">Reference proteome</keyword>
<feature type="chain" id="PRO_5020800569" evidence="3">
    <location>
        <begin position="31"/>
        <end position="418"/>
    </location>
</feature>